<feature type="region of interest" description="Disordered" evidence="1">
    <location>
        <begin position="1"/>
        <end position="20"/>
    </location>
</feature>
<dbReference type="AlphaFoldDB" id="A0A2V1DLQ1"/>
<dbReference type="EMBL" id="KZ805399">
    <property type="protein sequence ID" value="PVH99106.1"/>
    <property type="molecule type" value="Genomic_DNA"/>
</dbReference>
<organism evidence="3 4">
    <name type="scientific">Periconia macrospinosa</name>
    <dbReference type="NCBI Taxonomy" id="97972"/>
    <lineage>
        <taxon>Eukaryota</taxon>
        <taxon>Fungi</taxon>
        <taxon>Dikarya</taxon>
        <taxon>Ascomycota</taxon>
        <taxon>Pezizomycotina</taxon>
        <taxon>Dothideomycetes</taxon>
        <taxon>Pleosporomycetidae</taxon>
        <taxon>Pleosporales</taxon>
        <taxon>Massarineae</taxon>
        <taxon>Periconiaceae</taxon>
        <taxon>Periconia</taxon>
    </lineage>
</organism>
<feature type="compositionally biased region" description="Polar residues" evidence="1">
    <location>
        <begin position="1"/>
        <end position="10"/>
    </location>
</feature>
<name>A0A2V1DLQ1_9PLEO</name>
<accession>A0A2V1DLQ1</accession>
<gene>
    <name evidence="3" type="ORF">DM02DRAFT_615294</name>
</gene>
<protein>
    <submittedName>
        <fullName evidence="3">Uncharacterized protein</fullName>
    </submittedName>
</protein>
<reference evidence="3 4" key="1">
    <citation type="journal article" date="2018" name="Sci. Rep.">
        <title>Comparative genomics provides insights into the lifestyle and reveals functional heterogeneity of dark septate endophytic fungi.</title>
        <authorList>
            <person name="Knapp D.G."/>
            <person name="Nemeth J.B."/>
            <person name="Barry K."/>
            <person name="Hainaut M."/>
            <person name="Henrissat B."/>
            <person name="Johnson J."/>
            <person name="Kuo A."/>
            <person name="Lim J.H.P."/>
            <person name="Lipzen A."/>
            <person name="Nolan M."/>
            <person name="Ohm R.A."/>
            <person name="Tamas L."/>
            <person name="Grigoriev I.V."/>
            <person name="Spatafora J.W."/>
            <person name="Nagy L.G."/>
            <person name="Kovacs G.M."/>
        </authorList>
    </citation>
    <scope>NUCLEOTIDE SEQUENCE [LARGE SCALE GENOMIC DNA]</scope>
    <source>
        <strain evidence="3 4">DSE2036</strain>
    </source>
</reference>
<evidence type="ECO:0000313" key="3">
    <source>
        <dbReference type="EMBL" id="PVH99106.1"/>
    </source>
</evidence>
<sequence length="78" mass="8788">MRNPYTNLRSTSHEGRSSPAALRDLRHTKYSMLASRFSTMIGPSALFWAVLRWLGLRNGPSYTPLNVETHTLLLWAGG</sequence>
<keyword evidence="2" id="KW-1133">Transmembrane helix</keyword>
<proteinExistence type="predicted"/>
<keyword evidence="2" id="KW-0472">Membrane</keyword>
<feature type="transmembrane region" description="Helical" evidence="2">
    <location>
        <begin position="33"/>
        <end position="54"/>
    </location>
</feature>
<evidence type="ECO:0000313" key="4">
    <source>
        <dbReference type="Proteomes" id="UP000244855"/>
    </source>
</evidence>
<keyword evidence="2" id="KW-0812">Transmembrane</keyword>
<evidence type="ECO:0000256" key="1">
    <source>
        <dbReference type="SAM" id="MobiDB-lite"/>
    </source>
</evidence>
<evidence type="ECO:0000256" key="2">
    <source>
        <dbReference type="SAM" id="Phobius"/>
    </source>
</evidence>
<keyword evidence="4" id="KW-1185">Reference proteome</keyword>
<dbReference type="Proteomes" id="UP000244855">
    <property type="component" value="Unassembled WGS sequence"/>
</dbReference>